<proteinExistence type="predicted"/>
<organism evidence="2 3">
    <name type="scientific">Sphingobacterium chuzhouense</name>
    <dbReference type="NCBI Taxonomy" id="1742264"/>
    <lineage>
        <taxon>Bacteria</taxon>
        <taxon>Pseudomonadati</taxon>
        <taxon>Bacteroidota</taxon>
        <taxon>Sphingobacteriia</taxon>
        <taxon>Sphingobacteriales</taxon>
        <taxon>Sphingobacteriaceae</taxon>
        <taxon>Sphingobacterium</taxon>
    </lineage>
</organism>
<keyword evidence="1" id="KW-0732">Signal</keyword>
<accession>A0ABR7XL83</accession>
<reference evidence="2 3" key="1">
    <citation type="submission" date="2020-08" db="EMBL/GenBank/DDBJ databases">
        <title>Sphingobacterium sp. DN00404 isolated from aquaculture water.</title>
        <authorList>
            <person name="Zhang M."/>
        </authorList>
    </citation>
    <scope>NUCLEOTIDE SEQUENCE [LARGE SCALE GENOMIC DNA]</scope>
    <source>
        <strain evidence="2 3">KCTC 42746</strain>
    </source>
</reference>
<sequence>MTTLNTIHMKKFLLAFLVGTATLAVTSSCTKEYITNYLPGISYSPTVQSSSWEEIGVGVYQADLDFPELDETYYQSGTVQVAIRLPGSDSYDIIPATINGVHYSVNYTVGWVTLFAEDRNDDYHAPPTMSVKITLTDADAGGN</sequence>
<feature type="signal peptide" evidence="1">
    <location>
        <begin position="1"/>
        <end position="23"/>
    </location>
</feature>
<evidence type="ECO:0000313" key="3">
    <source>
        <dbReference type="Proteomes" id="UP000651112"/>
    </source>
</evidence>
<name>A0ABR7XL83_9SPHI</name>
<evidence type="ECO:0000313" key="2">
    <source>
        <dbReference type="EMBL" id="MBD1419948.1"/>
    </source>
</evidence>
<evidence type="ECO:0000256" key="1">
    <source>
        <dbReference type="SAM" id="SignalP"/>
    </source>
</evidence>
<dbReference type="Proteomes" id="UP000651112">
    <property type="component" value="Unassembled WGS sequence"/>
</dbReference>
<protein>
    <recommendedName>
        <fullName evidence="4">DUF1735 domain-containing protein</fullName>
    </recommendedName>
</protein>
<keyword evidence="3" id="KW-1185">Reference proteome</keyword>
<comment type="caution">
    <text evidence="2">The sequence shown here is derived from an EMBL/GenBank/DDBJ whole genome shotgun (WGS) entry which is preliminary data.</text>
</comment>
<feature type="chain" id="PRO_5045521410" description="DUF1735 domain-containing protein" evidence="1">
    <location>
        <begin position="24"/>
        <end position="143"/>
    </location>
</feature>
<gene>
    <name evidence="2" type="ORF">H8B21_00050</name>
</gene>
<dbReference type="RefSeq" id="WP_190311760.1">
    <property type="nucleotide sequence ID" value="NZ_JACNYL010000001.1"/>
</dbReference>
<dbReference type="EMBL" id="JACNYL010000001">
    <property type="protein sequence ID" value="MBD1419948.1"/>
    <property type="molecule type" value="Genomic_DNA"/>
</dbReference>
<evidence type="ECO:0008006" key="4">
    <source>
        <dbReference type="Google" id="ProtNLM"/>
    </source>
</evidence>